<sequence>MRIEVLIAQSGESGCIWGNQDLRNWHTYFLRSQSIVNNQGFWTIDH</sequence>
<protein>
    <submittedName>
        <fullName evidence="1">Uncharacterized protein</fullName>
    </submittedName>
</protein>
<dbReference type="Proteomes" id="UP000632766">
    <property type="component" value="Unassembled WGS sequence"/>
</dbReference>
<proteinExistence type="predicted"/>
<dbReference type="AlphaFoldDB" id="A0A8J7HY40"/>
<accession>A0A8J7HY40</accession>
<evidence type="ECO:0000313" key="2">
    <source>
        <dbReference type="Proteomes" id="UP000632766"/>
    </source>
</evidence>
<dbReference type="EMBL" id="JAECZC010000062">
    <property type="protein sequence ID" value="MBH8565517.1"/>
    <property type="molecule type" value="Genomic_DNA"/>
</dbReference>
<comment type="caution">
    <text evidence="1">The sequence shown here is derived from an EMBL/GenBank/DDBJ whole genome shotgun (WGS) entry which is preliminary data.</text>
</comment>
<keyword evidence="2" id="KW-1185">Reference proteome</keyword>
<reference evidence="1 2" key="1">
    <citation type="journal article" date="2021" name="Int. J. Syst. Evol. Microbiol.">
        <title>Amazonocrinis nigriterrae gen. nov., sp. nov., Atlanticothrix silvestris gen. nov., sp. nov. and Dendronalium phyllosphericum gen. nov., sp. nov., nostocacean cyanobacteria from Brazilian environments.</title>
        <authorList>
            <person name="Alvarenga D.O."/>
            <person name="Andreote A.P.D."/>
            <person name="Branco L.H.Z."/>
            <person name="Delbaje E."/>
            <person name="Cruz R.B."/>
            <person name="Varani A.M."/>
            <person name="Fiore M.F."/>
        </authorList>
    </citation>
    <scope>NUCLEOTIDE SEQUENCE [LARGE SCALE GENOMIC DNA]</scope>
    <source>
        <strain evidence="1 2">CENA67</strain>
    </source>
</reference>
<evidence type="ECO:0000313" key="1">
    <source>
        <dbReference type="EMBL" id="MBH8565517.1"/>
    </source>
</evidence>
<organism evidence="1 2">
    <name type="scientific">Amazonocrinis nigriterrae CENA67</name>
    <dbReference type="NCBI Taxonomy" id="2794033"/>
    <lineage>
        <taxon>Bacteria</taxon>
        <taxon>Bacillati</taxon>
        <taxon>Cyanobacteriota</taxon>
        <taxon>Cyanophyceae</taxon>
        <taxon>Nostocales</taxon>
        <taxon>Nostocaceae</taxon>
        <taxon>Amazonocrinis</taxon>
        <taxon>Amazonocrinis nigriterrae</taxon>
    </lineage>
</organism>
<gene>
    <name evidence="1" type="ORF">I8748_25640</name>
</gene>
<name>A0A8J7HY40_9NOST</name>
<dbReference type="RefSeq" id="WP_198127308.1">
    <property type="nucleotide sequence ID" value="NZ_JAECZC010000062.1"/>
</dbReference>